<organism evidence="2">
    <name type="scientific">viral metagenome</name>
    <dbReference type="NCBI Taxonomy" id="1070528"/>
    <lineage>
        <taxon>unclassified sequences</taxon>
        <taxon>metagenomes</taxon>
        <taxon>organismal metagenomes</taxon>
    </lineage>
</organism>
<feature type="region of interest" description="Disordered" evidence="1">
    <location>
        <begin position="78"/>
        <end position="123"/>
    </location>
</feature>
<dbReference type="AlphaFoldDB" id="A0A6C0J9X7"/>
<proteinExistence type="predicted"/>
<dbReference type="EMBL" id="MN740327">
    <property type="protein sequence ID" value="QHU00424.1"/>
    <property type="molecule type" value="Genomic_DNA"/>
</dbReference>
<feature type="compositionally biased region" description="Basic residues" evidence="1">
    <location>
        <begin position="82"/>
        <end position="91"/>
    </location>
</feature>
<sequence>MLKMINLDNYRRMEDLEQLDTLVKSHAKKAGISQKDAVKALKKLKKGGMMGQIAPQLQESFMKMDPTMTPRDKLRQKLNSARTKRTSKNTKSHNYEKQKEEAEERKIIEEQKKQDEEQKKKRTIRNHKKRIKELKKKLGVVSEDLYFDCLHILSLNTDKKLTIGEKNRCNNIIELYSQQNKFSNQINMDDDLDDLLN</sequence>
<accession>A0A6C0J9X7</accession>
<evidence type="ECO:0000256" key="1">
    <source>
        <dbReference type="SAM" id="MobiDB-lite"/>
    </source>
</evidence>
<name>A0A6C0J9X7_9ZZZZ</name>
<protein>
    <submittedName>
        <fullName evidence="2">Uncharacterized protein</fullName>
    </submittedName>
</protein>
<evidence type="ECO:0000313" key="2">
    <source>
        <dbReference type="EMBL" id="QHU00424.1"/>
    </source>
</evidence>
<reference evidence="2" key="1">
    <citation type="journal article" date="2020" name="Nature">
        <title>Giant virus diversity and host interactions through global metagenomics.</title>
        <authorList>
            <person name="Schulz F."/>
            <person name="Roux S."/>
            <person name="Paez-Espino D."/>
            <person name="Jungbluth S."/>
            <person name="Walsh D.A."/>
            <person name="Denef V.J."/>
            <person name="McMahon K.D."/>
            <person name="Konstantinidis K.T."/>
            <person name="Eloe-Fadrosh E.A."/>
            <person name="Kyrpides N.C."/>
            <person name="Woyke T."/>
        </authorList>
    </citation>
    <scope>NUCLEOTIDE SEQUENCE</scope>
    <source>
        <strain evidence="2">GVMAG-M-3300025860-20</strain>
    </source>
</reference>
<feature type="compositionally biased region" description="Basic and acidic residues" evidence="1">
    <location>
        <begin position="93"/>
        <end position="119"/>
    </location>
</feature>